<sequence>MDSPTKKKVIMTTDQVVFMKREFQKGAARLENNVIYKLDCRTVNEKNKTLFT</sequence>
<reference evidence="1" key="1">
    <citation type="submission" date="2019-11" db="EMBL/GenBank/DDBJ databases">
        <title>Studies on the baculoviruses infecting the caterpillars, Spilarctia obliqua Walker (Erebidae) and Pieris brassicae Linn. (Pieridae) (Insecta: Lepidoptera).</title>
        <authorList>
            <person name="Paul S."/>
            <person name="Arumugaperumal A."/>
            <person name="Sathiya Balasingh Thangapandi E.J.J."/>
            <person name="Sarjubala Devi H."/>
            <person name="Johnson T."/>
            <person name="Maisnam S."/>
            <person name="Krishnavel S."/>
            <person name="Soman Syamala S."/>
            <person name="Ramamoorthy S."/>
            <person name="Karthikeyan R."/>
            <person name="Subburaman C."/>
            <person name="Jeyaprakash R."/>
            <person name="Azhaguchamy M."/>
            <person name="Ramaiyer V."/>
            <person name="Sivasubramaniam S."/>
        </authorList>
    </citation>
    <scope>NUCLEOTIDE SEQUENCE</scope>
    <source>
        <strain evidence="1">Manipur</strain>
    </source>
</reference>
<protein>
    <submittedName>
        <fullName evidence="1">Late expression factor 3</fullName>
    </submittedName>
</protein>
<dbReference type="EMBL" id="MN750572">
    <property type="protein sequence ID" value="QNN89503.1"/>
    <property type="molecule type" value="Genomic_DNA"/>
</dbReference>
<proteinExistence type="predicted"/>
<accession>A0A7G9U8S2</accession>
<organismHost>
    <name type="scientific">Pieris brassicae</name>
    <name type="common">White butterfly</name>
    <name type="synonym">Large white butterfly</name>
    <dbReference type="NCBI Taxonomy" id="7116"/>
</organismHost>
<organism evidence="1">
    <name type="scientific">Pieris brassicae granulosis virus</name>
    <name type="common">PbGV</name>
    <name type="synonym">Pieris brassicae granulovirus</name>
    <dbReference type="NCBI Taxonomy" id="10465"/>
    <lineage>
        <taxon>Viruses</taxon>
        <taxon>Viruses incertae sedis</taxon>
        <taxon>Naldaviricetes</taxon>
        <taxon>Lefavirales</taxon>
        <taxon>Baculoviridae</taxon>
        <taxon>Betabaculovirus</taxon>
        <taxon>Betabaculovirus arrapae</taxon>
    </lineage>
</organism>
<name>A0A7G9U8S2_GVPB</name>
<evidence type="ECO:0000313" key="1">
    <source>
        <dbReference type="EMBL" id="QNN89503.1"/>
    </source>
</evidence>